<gene>
    <name evidence="6" type="ORF">A4D02_15410</name>
</gene>
<dbReference type="Gene3D" id="2.40.50.140">
    <property type="entry name" value="Nucleic acid-binding proteins"/>
    <property type="match status" value="1"/>
</dbReference>
<organism evidence="6 7">
    <name type="scientific">Niastella koreensis</name>
    <dbReference type="NCBI Taxonomy" id="354356"/>
    <lineage>
        <taxon>Bacteria</taxon>
        <taxon>Pseudomonadati</taxon>
        <taxon>Bacteroidota</taxon>
        <taxon>Chitinophagia</taxon>
        <taxon>Chitinophagales</taxon>
        <taxon>Chitinophagaceae</taxon>
        <taxon>Niastella</taxon>
    </lineage>
</organism>
<dbReference type="EMBL" id="LWBO01000077">
    <property type="protein sequence ID" value="OQP40305.1"/>
    <property type="molecule type" value="Genomic_DNA"/>
</dbReference>
<dbReference type="Pfam" id="PF03100">
    <property type="entry name" value="CcmE"/>
    <property type="match status" value="1"/>
</dbReference>
<dbReference type="InterPro" id="IPR036127">
    <property type="entry name" value="CcmE-like_sf"/>
</dbReference>
<keyword evidence="5" id="KW-1133">Transmembrane helix</keyword>
<evidence type="ECO:0000256" key="5">
    <source>
        <dbReference type="SAM" id="Phobius"/>
    </source>
</evidence>
<dbReference type="SUPFAM" id="SSF82093">
    <property type="entry name" value="Heme chaperone CcmE"/>
    <property type="match status" value="1"/>
</dbReference>
<evidence type="ECO:0008006" key="8">
    <source>
        <dbReference type="Google" id="ProtNLM"/>
    </source>
</evidence>
<keyword evidence="3" id="KW-0201">Cytochrome c-type biogenesis</keyword>
<feature type="transmembrane region" description="Helical" evidence="5">
    <location>
        <begin position="6"/>
        <end position="26"/>
    </location>
</feature>
<keyword evidence="2" id="KW-0349">Heme</keyword>
<evidence type="ECO:0000313" key="7">
    <source>
        <dbReference type="Proteomes" id="UP000192277"/>
    </source>
</evidence>
<dbReference type="InterPro" id="IPR004329">
    <property type="entry name" value="CcmE"/>
</dbReference>
<protein>
    <recommendedName>
        <fullName evidence="8">Cytochrome c-type biogenesis protein CcmE</fullName>
    </recommendedName>
</protein>
<name>A0ABX3NN54_9BACT</name>
<evidence type="ECO:0000313" key="6">
    <source>
        <dbReference type="EMBL" id="OQP40305.1"/>
    </source>
</evidence>
<dbReference type="InterPro" id="IPR012340">
    <property type="entry name" value="NA-bd_OB-fold"/>
</dbReference>
<keyword evidence="2" id="KW-0479">Metal-binding</keyword>
<keyword evidence="4 5" id="KW-0472">Membrane</keyword>
<comment type="caution">
    <text evidence="6">The sequence shown here is derived from an EMBL/GenBank/DDBJ whole genome shotgun (WGS) entry which is preliminary data.</text>
</comment>
<dbReference type="Proteomes" id="UP000192277">
    <property type="component" value="Unassembled WGS sequence"/>
</dbReference>
<evidence type="ECO:0000256" key="4">
    <source>
        <dbReference type="ARBA" id="ARBA00023136"/>
    </source>
</evidence>
<evidence type="ECO:0000256" key="3">
    <source>
        <dbReference type="ARBA" id="ARBA00022748"/>
    </source>
</evidence>
<keyword evidence="7" id="KW-1185">Reference proteome</keyword>
<dbReference type="RefSeq" id="WP_014217803.1">
    <property type="nucleotide sequence ID" value="NZ_LWBO01000077.1"/>
</dbReference>
<evidence type="ECO:0000256" key="2">
    <source>
        <dbReference type="ARBA" id="ARBA00022617"/>
    </source>
</evidence>
<comment type="subcellular location">
    <subcellularLocation>
        <location evidence="1">Membrane</location>
    </subcellularLocation>
</comment>
<accession>A0ABX3NN54</accession>
<sequence>MKKIHIVILVGIAVCIMILLSFMADLSTYETLASARQKEGKTVTVIAKLDKSAAVPVEYDPAKNPNLTQFYVVDSLGNRAQVRYYFEKPMDMEKSDRIVLKGKMQGNVFEITRKDGILIKCPSKYKDDPKAAANNLSAQN</sequence>
<keyword evidence="5" id="KW-0812">Transmembrane</keyword>
<reference evidence="6 7" key="1">
    <citation type="submission" date="2016-04" db="EMBL/GenBank/DDBJ databases">
        <authorList>
            <person name="Chen L."/>
            <person name="Zhuang W."/>
            <person name="Wang G."/>
        </authorList>
    </citation>
    <scope>NUCLEOTIDE SEQUENCE [LARGE SCALE GENOMIC DNA]</scope>
    <source>
        <strain evidence="7">GR20</strain>
    </source>
</reference>
<keyword evidence="2" id="KW-0408">Iron</keyword>
<evidence type="ECO:0000256" key="1">
    <source>
        <dbReference type="ARBA" id="ARBA00004370"/>
    </source>
</evidence>
<proteinExistence type="predicted"/>